<dbReference type="eggNOG" id="ENOG5032W0G">
    <property type="taxonomic scope" value="Bacteria"/>
</dbReference>
<evidence type="ECO:0000313" key="3">
    <source>
        <dbReference type="Proteomes" id="UP000018460"/>
    </source>
</evidence>
<sequence length="346" mass="40233">MPVPKRCLTAAKRIFACSCIFLLAGCEQQPEPQPLKEPLENSHARHDAVDLSALCQNLEKNMKEINNQRTTFALEQVNHDLKVCLPLQPLAKQQQMLQRSNEMYRNFLQVSRTAPQQMAFEQYAFDIAQHPTIHQSHFEQLTIRDQYLLKHQGQAYVELADSASSNVHYRRSPYYLAKIFSPYMPEAERVFIENLALQNIEPAFANQSLRIEPFEIARRALFWEDYIRTYPQSTYRKDAQHLLYQYKLFLFKGLKKTPVSSNYADPQDVQASTIEELHKMSSLQHSELTRQASRFLQFLDMNGEQRIQSAGGQTGLSPWQQLELYLNLRNPAPHYKQDCFSDAICL</sequence>
<dbReference type="PATRIC" id="fig|1120925.3.peg.3296"/>
<dbReference type="RefSeq" id="WP_005013334.1">
    <property type="nucleotide sequence ID" value="NZ_KB849730.1"/>
</dbReference>
<gene>
    <name evidence="2" type="ORF">F941_03144</name>
</gene>
<evidence type="ECO:0000313" key="2">
    <source>
        <dbReference type="EMBL" id="ENV81314.1"/>
    </source>
</evidence>
<reference evidence="2 3" key="1">
    <citation type="submission" date="2013-02" db="EMBL/GenBank/DDBJ databases">
        <title>The Genome Sequence of Acinetobacter bouvetii CIP 107468.</title>
        <authorList>
            <consortium name="The Broad Institute Genome Sequencing Platform"/>
            <consortium name="The Broad Institute Genome Sequencing Center for Infectious Disease"/>
            <person name="Cerqueira G."/>
            <person name="Feldgarden M."/>
            <person name="Courvalin P."/>
            <person name="Perichon B."/>
            <person name="Grillot-Courvalin C."/>
            <person name="Clermont D."/>
            <person name="Rocha E."/>
            <person name="Yoon E.-J."/>
            <person name="Nemec A."/>
            <person name="Walker B."/>
            <person name="Young S.K."/>
            <person name="Zeng Q."/>
            <person name="Gargeya S."/>
            <person name="Fitzgerald M."/>
            <person name="Haas B."/>
            <person name="Abouelleil A."/>
            <person name="Alvarado L."/>
            <person name="Arachchi H.M."/>
            <person name="Berlin A.M."/>
            <person name="Chapman S.B."/>
            <person name="Dewar J."/>
            <person name="Goldberg J."/>
            <person name="Griggs A."/>
            <person name="Gujja S."/>
            <person name="Hansen M."/>
            <person name="Howarth C."/>
            <person name="Imamovic A."/>
            <person name="Larimer J."/>
            <person name="McCowan C."/>
            <person name="Murphy C."/>
            <person name="Neiman D."/>
            <person name="Pearson M."/>
            <person name="Priest M."/>
            <person name="Roberts A."/>
            <person name="Saif S."/>
            <person name="Shea T."/>
            <person name="Sisk P."/>
            <person name="Sykes S."/>
            <person name="Wortman J."/>
            <person name="Nusbaum C."/>
            <person name="Birren B."/>
        </authorList>
    </citation>
    <scope>NUCLEOTIDE SEQUENCE [LARGE SCALE GENOMIC DNA]</scope>
    <source>
        <strain evidence="2 3">CIP 107468</strain>
    </source>
</reference>
<name>N9DF85_9GAMM</name>
<keyword evidence="3" id="KW-1185">Reference proteome</keyword>
<dbReference type="Proteomes" id="UP000018460">
    <property type="component" value="Unassembled WGS sequence"/>
</dbReference>
<comment type="caution">
    <text evidence="2">The sequence shown here is derived from an EMBL/GenBank/DDBJ whole genome shotgun (WGS) entry which is preliminary data.</text>
</comment>
<protein>
    <submittedName>
        <fullName evidence="2">Uncharacterized protein</fullName>
    </submittedName>
</protein>
<dbReference type="PROSITE" id="PS51257">
    <property type="entry name" value="PROKAR_LIPOPROTEIN"/>
    <property type="match status" value="1"/>
</dbReference>
<proteinExistence type="predicted"/>
<feature type="coiled-coil region" evidence="1">
    <location>
        <begin position="48"/>
        <end position="75"/>
    </location>
</feature>
<keyword evidence="1" id="KW-0175">Coiled coil</keyword>
<organism evidence="2 3">
    <name type="scientific">Acinetobacter bouvetii DSM 14964 = CIP 107468</name>
    <dbReference type="NCBI Taxonomy" id="1120925"/>
    <lineage>
        <taxon>Bacteria</taxon>
        <taxon>Pseudomonadati</taxon>
        <taxon>Pseudomonadota</taxon>
        <taxon>Gammaproteobacteria</taxon>
        <taxon>Moraxellales</taxon>
        <taxon>Moraxellaceae</taxon>
        <taxon>Acinetobacter</taxon>
    </lineage>
</organism>
<evidence type="ECO:0000256" key="1">
    <source>
        <dbReference type="SAM" id="Coils"/>
    </source>
</evidence>
<dbReference type="AlphaFoldDB" id="N9DF85"/>
<dbReference type="EMBL" id="APQD01000024">
    <property type="protein sequence ID" value="ENV81314.1"/>
    <property type="molecule type" value="Genomic_DNA"/>
</dbReference>
<accession>N9DF85</accession>